<keyword evidence="1" id="KW-0472">Membrane</keyword>
<dbReference type="PANTHER" id="PTHR44757:SF2">
    <property type="entry name" value="BIOFILM ARCHITECTURE MAINTENANCE PROTEIN MBAA"/>
    <property type="match status" value="1"/>
</dbReference>
<dbReference type="EMBL" id="RBVX01000016">
    <property type="protein sequence ID" value="RSL32297.1"/>
    <property type="molecule type" value="Genomic_DNA"/>
</dbReference>
<feature type="transmembrane region" description="Helical" evidence="1">
    <location>
        <begin position="45"/>
        <end position="68"/>
    </location>
</feature>
<feature type="domain" description="MHYT" evidence="5">
    <location>
        <begin position="10"/>
        <end position="204"/>
    </location>
</feature>
<sequence>MRMNHLVESHHTVLVLLSILIGIIASYATLDLSGRVLASSGKTRMNWLISGSIILGSGIWSLHFIAMIGHYLPIPVSYDVVLTVISMIAGIAGSFGSLYIISHNPHSIYRMIVAATALGAGITAMHYIGMTGMILRADIHYNIGLVITSIIIAVGGGFATFYFWHRYIKDNTSKGKIFKMISTLFLAAGIAGLHYTAMSAASFSLLEQTPDHFSFPIIETPMLTAGVGISSVIILTMMLISISIDRKMAIQSQRIRCLFDNHPNMVFELDYNGCIISMNDACQQLSGYNHSQLLHSPFKKLANKDEETEIQQQLERTLQNESSTFDMTLTYQDRTSMYAKVTTIPIIIDGRIQGMYGMAENVTELKKAEEKLRNMAYYDYLTGLLNFRGYQQKMKEIEYQLEEHERISILYIDCDRFKEVNDTLGHESGDVFLTYFARLLQRSTASDDIICRVGGDEFAVILTRSHLERDVKELAETIINELSEPWKHNDNLFSMTASVGISCYPSDTTDINSLLNKADRAMYQAKRRGKSSYYRYTQDQTTM</sequence>
<feature type="transmembrane region" description="Helical" evidence="1">
    <location>
        <begin position="184"/>
        <end position="203"/>
    </location>
</feature>
<dbReference type="Pfam" id="PF00990">
    <property type="entry name" value="GGDEF"/>
    <property type="match status" value="1"/>
</dbReference>
<dbReference type="PROSITE" id="PS50113">
    <property type="entry name" value="PAC"/>
    <property type="match status" value="1"/>
</dbReference>
<dbReference type="GO" id="GO:0016020">
    <property type="term" value="C:membrane"/>
    <property type="evidence" value="ECO:0007669"/>
    <property type="project" value="UniProtKB-UniRule"/>
</dbReference>
<evidence type="ECO:0000313" key="6">
    <source>
        <dbReference type="EMBL" id="RSL32297.1"/>
    </source>
</evidence>
<dbReference type="Gene3D" id="3.30.450.20">
    <property type="entry name" value="PAS domain"/>
    <property type="match status" value="1"/>
</dbReference>
<evidence type="ECO:0000256" key="1">
    <source>
        <dbReference type="PROSITE-ProRule" id="PRU00244"/>
    </source>
</evidence>
<feature type="transmembrane region" description="Helical" evidence="1">
    <location>
        <begin position="223"/>
        <end position="244"/>
    </location>
</feature>
<dbReference type="InterPro" id="IPR013767">
    <property type="entry name" value="PAS_fold"/>
</dbReference>
<accession>A0A3R9QKD5</accession>
<dbReference type="PROSITE" id="PS50887">
    <property type="entry name" value="GGDEF"/>
    <property type="match status" value="1"/>
</dbReference>
<keyword evidence="7" id="KW-1185">Reference proteome</keyword>
<dbReference type="PROSITE" id="PS50112">
    <property type="entry name" value="PAS"/>
    <property type="match status" value="1"/>
</dbReference>
<dbReference type="SUPFAM" id="SSF55073">
    <property type="entry name" value="Nucleotide cyclase"/>
    <property type="match status" value="1"/>
</dbReference>
<dbReference type="Proteomes" id="UP000275076">
    <property type="component" value="Unassembled WGS sequence"/>
</dbReference>
<organism evidence="6 7">
    <name type="scientific">Salibacterium salarium</name>
    <dbReference type="NCBI Taxonomy" id="284579"/>
    <lineage>
        <taxon>Bacteria</taxon>
        <taxon>Bacillati</taxon>
        <taxon>Bacillota</taxon>
        <taxon>Bacilli</taxon>
        <taxon>Bacillales</taxon>
        <taxon>Bacillaceae</taxon>
    </lineage>
</organism>
<dbReference type="Gene3D" id="3.30.70.270">
    <property type="match status" value="1"/>
</dbReference>
<dbReference type="InterPro" id="IPR043128">
    <property type="entry name" value="Rev_trsase/Diguanyl_cyclase"/>
</dbReference>
<comment type="caution">
    <text evidence="6">The sequence shown here is derived from an EMBL/GenBank/DDBJ whole genome shotgun (WGS) entry which is preliminary data.</text>
</comment>
<dbReference type="InterPro" id="IPR000700">
    <property type="entry name" value="PAS-assoc_C"/>
</dbReference>
<feature type="domain" description="PAS" evidence="2">
    <location>
        <begin position="251"/>
        <end position="321"/>
    </location>
</feature>
<dbReference type="SUPFAM" id="SSF55785">
    <property type="entry name" value="PYP-like sensor domain (PAS domain)"/>
    <property type="match status" value="1"/>
</dbReference>
<feature type="transmembrane region" description="Helical" evidence="1">
    <location>
        <begin position="108"/>
        <end position="129"/>
    </location>
</feature>
<dbReference type="InterPro" id="IPR000014">
    <property type="entry name" value="PAS"/>
</dbReference>
<dbReference type="PANTHER" id="PTHR44757">
    <property type="entry name" value="DIGUANYLATE CYCLASE DGCP"/>
    <property type="match status" value="1"/>
</dbReference>
<dbReference type="InterPro" id="IPR029787">
    <property type="entry name" value="Nucleotide_cyclase"/>
</dbReference>
<dbReference type="CDD" id="cd01949">
    <property type="entry name" value="GGDEF"/>
    <property type="match status" value="1"/>
</dbReference>
<evidence type="ECO:0000259" key="3">
    <source>
        <dbReference type="PROSITE" id="PS50113"/>
    </source>
</evidence>
<dbReference type="PROSITE" id="PS50924">
    <property type="entry name" value="MHYT"/>
    <property type="match status" value="1"/>
</dbReference>
<keyword evidence="1" id="KW-0812">Transmembrane</keyword>
<evidence type="ECO:0000259" key="4">
    <source>
        <dbReference type="PROSITE" id="PS50887"/>
    </source>
</evidence>
<dbReference type="InterPro" id="IPR005330">
    <property type="entry name" value="MHYT_dom"/>
</dbReference>
<reference evidence="6 7" key="1">
    <citation type="submission" date="2018-10" db="EMBL/GenBank/DDBJ databases">
        <title>Draft genome sequence of Bacillus salarius IM0101, isolated from a hypersaline soil in Inner Mongolia, China.</title>
        <authorList>
            <person name="Yamprayoonswat W."/>
            <person name="Boonvisut S."/>
            <person name="Jumpathong W."/>
            <person name="Sittihan S."/>
            <person name="Ruangsuj P."/>
            <person name="Wanthongcharoen S."/>
            <person name="Thongpramul N."/>
            <person name="Pimmason S."/>
            <person name="Yu B."/>
            <person name="Yasawong M."/>
        </authorList>
    </citation>
    <scope>NUCLEOTIDE SEQUENCE [LARGE SCALE GENOMIC DNA]</scope>
    <source>
        <strain evidence="6 7">IM0101</strain>
    </source>
</reference>
<dbReference type="SMART" id="SM00091">
    <property type="entry name" value="PAS"/>
    <property type="match status" value="1"/>
</dbReference>
<gene>
    <name evidence="6" type="ORF">D7Z54_16745</name>
</gene>
<evidence type="ECO:0000313" key="7">
    <source>
        <dbReference type="Proteomes" id="UP000275076"/>
    </source>
</evidence>
<dbReference type="NCBIfam" id="TIGR00254">
    <property type="entry name" value="GGDEF"/>
    <property type="match status" value="1"/>
</dbReference>
<evidence type="ECO:0000259" key="5">
    <source>
        <dbReference type="PROSITE" id="PS50924"/>
    </source>
</evidence>
<dbReference type="OrthoDB" id="9759607at2"/>
<feature type="transmembrane region" description="Helical" evidence="1">
    <location>
        <begin position="141"/>
        <end position="164"/>
    </location>
</feature>
<name>A0A3R9QKD5_9BACI</name>
<dbReference type="Pfam" id="PF03707">
    <property type="entry name" value="MHYT"/>
    <property type="match status" value="2"/>
</dbReference>
<dbReference type="CDD" id="cd00130">
    <property type="entry name" value="PAS"/>
    <property type="match status" value="1"/>
</dbReference>
<dbReference type="InterPro" id="IPR000160">
    <property type="entry name" value="GGDEF_dom"/>
</dbReference>
<proteinExistence type="predicted"/>
<feature type="domain" description="PAC" evidence="3">
    <location>
        <begin position="323"/>
        <end position="374"/>
    </location>
</feature>
<keyword evidence="1" id="KW-1133">Transmembrane helix</keyword>
<dbReference type="SMART" id="SM00267">
    <property type="entry name" value="GGDEF"/>
    <property type="match status" value="1"/>
</dbReference>
<dbReference type="AlphaFoldDB" id="A0A3R9QKD5"/>
<dbReference type="FunFam" id="3.30.70.270:FF:000001">
    <property type="entry name" value="Diguanylate cyclase domain protein"/>
    <property type="match status" value="1"/>
</dbReference>
<protein>
    <submittedName>
        <fullName evidence="6">Diguanylate cyclase</fullName>
    </submittedName>
</protein>
<evidence type="ECO:0000259" key="2">
    <source>
        <dbReference type="PROSITE" id="PS50112"/>
    </source>
</evidence>
<feature type="domain" description="GGDEF" evidence="4">
    <location>
        <begin position="405"/>
        <end position="538"/>
    </location>
</feature>
<dbReference type="InterPro" id="IPR035965">
    <property type="entry name" value="PAS-like_dom_sf"/>
</dbReference>
<feature type="transmembrane region" description="Helical" evidence="1">
    <location>
        <begin position="80"/>
        <end position="101"/>
    </location>
</feature>
<dbReference type="NCBIfam" id="TIGR00229">
    <property type="entry name" value="sensory_box"/>
    <property type="match status" value="1"/>
</dbReference>
<dbReference type="InterPro" id="IPR052155">
    <property type="entry name" value="Biofilm_reg_signaling"/>
</dbReference>
<dbReference type="Pfam" id="PF00989">
    <property type="entry name" value="PAS"/>
    <property type="match status" value="1"/>
</dbReference>
<dbReference type="GO" id="GO:0006355">
    <property type="term" value="P:regulation of DNA-templated transcription"/>
    <property type="evidence" value="ECO:0007669"/>
    <property type="project" value="InterPro"/>
</dbReference>
<feature type="transmembrane region" description="Helical" evidence="1">
    <location>
        <begin position="12"/>
        <end position="33"/>
    </location>
</feature>